<protein>
    <submittedName>
        <fullName evidence="2">Predicted protein</fullName>
    </submittedName>
</protein>
<dbReference type="InParanoid" id="E4ZWK1"/>
<reference evidence="3" key="1">
    <citation type="journal article" date="2011" name="Nat. Commun.">
        <title>Effector diversification within compartments of the Leptosphaeria maculans genome affected by Repeat-Induced Point mutations.</title>
        <authorList>
            <person name="Rouxel T."/>
            <person name="Grandaubert J."/>
            <person name="Hane J.K."/>
            <person name="Hoede C."/>
            <person name="van de Wouw A.P."/>
            <person name="Couloux A."/>
            <person name="Dominguez V."/>
            <person name="Anthouard V."/>
            <person name="Bally P."/>
            <person name="Bourras S."/>
            <person name="Cozijnsen A.J."/>
            <person name="Ciuffetti L.M."/>
            <person name="Degrave A."/>
            <person name="Dilmaghani A."/>
            <person name="Duret L."/>
            <person name="Fudal I."/>
            <person name="Goodwin S.B."/>
            <person name="Gout L."/>
            <person name="Glaser N."/>
            <person name="Linglin J."/>
            <person name="Kema G.H.J."/>
            <person name="Lapalu N."/>
            <person name="Lawrence C.B."/>
            <person name="May K."/>
            <person name="Meyer M."/>
            <person name="Ollivier B."/>
            <person name="Poulain J."/>
            <person name="Schoch C.L."/>
            <person name="Simon A."/>
            <person name="Spatafora J.W."/>
            <person name="Stachowiak A."/>
            <person name="Turgeon B.G."/>
            <person name="Tyler B.M."/>
            <person name="Vincent D."/>
            <person name="Weissenbach J."/>
            <person name="Amselem J."/>
            <person name="Quesneville H."/>
            <person name="Oliver R.P."/>
            <person name="Wincker P."/>
            <person name="Balesdent M.-H."/>
            <person name="Howlett B.J."/>
        </authorList>
    </citation>
    <scope>NUCLEOTIDE SEQUENCE [LARGE SCALE GENOMIC DNA]</scope>
    <source>
        <strain evidence="3">JN3 / isolate v23.1.3 / race Av1-4-5-6-7-8</strain>
    </source>
</reference>
<feature type="compositionally biased region" description="Basic residues" evidence="1">
    <location>
        <begin position="1"/>
        <end position="10"/>
    </location>
</feature>
<accession>E4ZWK1</accession>
<dbReference type="Proteomes" id="UP000002668">
    <property type="component" value="Genome"/>
</dbReference>
<dbReference type="EMBL" id="FP929127">
    <property type="protein sequence ID" value="CBX95977.1"/>
    <property type="molecule type" value="Genomic_DNA"/>
</dbReference>
<dbReference type="AlphaFoldDB" id="E4ZWK1"/>
<gene>
    <name evidence="2" type="ORF">LEMA_P031290.1</name>
</gene>
<organism evidence="3">
    <name type="scientific">Leptosphaeria maculans (strain JN3 / isolate v23.1.3 / race Av1-4-5-6-7-8)</name>
    <name type="common">Blackleg fungus</name>
    <name type="synonym">Phoma lingam</name>
    <dbReference type="NCBI Taxonomy" id="985895"/>
    <lineage>
        <taxon>Eukaryota</taxon>
        <taxon>Fungi</taxon>
        <taxon>Dikarya</taxon>
        <taxon>Ascomycota</taxon>
        <taxon>Pezizomycotina</taxon>
        <taxon>Dothideomycetes</taxon>
        <taxon>Pleosporomycetidae</taxon>
        <taxon>Pleosporales</taxon>
        <taxon>Pleosporineae</taxon>
        <taxon>Leptosphaeriaceae</taxon>
        <taxon>Plenodomus</taxon>
        <taxon>Plenodomus lingam/Leptosphaeria maculans species complex</taxon>
    </lineage>
</organism>
<feature type="region of interest" description="Disordered" evidence="1">
    <location>
        <begin position="1"/>
        <end position="53"/>
    </location>
</feature>
<proteinExistence type="predicted"/>
<evidence type="ECO:0000256" key="1">
    <source>
        <dbReference type="SAM" id="MobiDB-lite"/>
    </source>
</evidence>
<dbReference type="HOGENOM" id="CLU_3069143_0_0_1"/>
<evidence type="ECO:0000313" key="2">
    <source>
        <dbReference type="EMBL" id="CBX95977.1"/>
    </source>
</evidence>
<evidence type="ECO:0000313" key="3">
    <source>
        <dbReference type="Proteomes" id="UP000002668"/>
    </source>
</evidence>
<name>E4ZWK1_LEPMJ</name>
<keyword evidence="3" id="KW-1185">Reference proteome</keyword>
<sequence>MYKARKKSLRPIKLYSSEEAGRPRWKKQRLERGSRSMFHALPPRRPWPQSIHR</sequence>
<dbReference type="VEuPathDB" id="FungiDB:LEMA_P031290.1"/>